<proteinExistence type="predicted"/>
<evidence type="ECO:0000313" key="1">
    <source>
        <dbReference type="EMBL" id="PON22720.1"/>
    </source>
</evidence>
<evidence type="ECO:0000313" key="2">
    <source>
        <dbReference type="Proteomes" id="UP000054821"/>
    </source>
</evidence>
<reference evidence="1 2" key="1">
    <citation type="journal article" date="2016" name="Genome Announc.">
        <title>Draft Whole-Genome Sequence of Trichoderma gamsii T6085, a Promising Biocontrol Agent of Fusarium Head Blight on Wheat.</title>
        <authorList>
            <person name="Baroncelli R."/>
            <person name="Zapparata A."/>
            <person name="Piaggeschi G."/>
            <person name="Sarrocco S."/>
            <person name="Vannacci G."/>
        </authorList>
    </citation>
    <scope>NUCLEOTIDE SEQUENCE [LARGE SCALE GENOMIC DNA]</scope>
    <source>
        <strain evidence="1 2">T6085</strain>
    </source>
</reference>
<comment type="caution">
    <text evidence="1">The sequence shown here is derived from an EMBL/GenBank/DDBJ whole genome shotgun (WGS) entry which is preliminary data.</text>
</comment>
<protein>
    <submittedName>
        <fullName evidence="1">Uncharacterized protein</fullName>
    </submittedName>
</protein>
<gene>
    <name evidence="1" type="ORF">TGAM01_v208406</name>
</gene>
<sequence>MPRVRARDMQVPYEIAWIVPSDEAFVAGHRVLQTDAAIGVWTDDVPTDSSTGPRQYPYTHTEVNSHAAYPTNAGYKGNIPRLAEVMVEALNNNGLQLRMCMVSDLGHFTTVPNGVYLGFNHCVVDCYNVEGRLSVSVRKESIRNAKSLLTVVRNLVISQDTSSDCIYKAFPAYDYSDPSLEPYICRAPPFKDLPCLKFTGLCHRSDVSQQPVDHSYEVAAWHVCSVLQHLPTLEATVPDPRRRER</sequence>
<organism evidence="1 2">
    <name type="scientific">Trichoderma gamsii</name>
    <dbReference type="NCBI Taxonomy" id="398673"/>
    <lineage>
        <taxon>Eukaryota</taxon>
        <taxon>Fungi</taxon>
        <taxon>Dikarya</taxon>
        <taxon>Ascomycota</taxon>
        <taxon>Pezizomycotina</taxon>
        <taxon>Sordariomycetes</taxon>
        <taxon>Hypocreomycetidae</taxon>
        <taxon>Hypocreales</taxon>
        <taxon>Hypocreaceae</taxon>
        <taxon>Trichoderma</taxon>
    </lineage>
</organism>
<name>A0A2P4ZEK3_9HYPO</name>
<dbReference type="AlphaFoldDB" id="A0A2P4ZEK3"/>
<dbReference type="GeneID" id="29988474"/>
<keyword evidence="2" id="KW-1185">Reference proteome</keyword>
<accession>A0A2P4ZEK3</accession>
<dbReference type="RefSeq" id="XP_018658437.1">
    <property type="nucleotide sequence ID" value="XM_018808391.1"/>
</dbReference>
<dbReference type="Proteomes" id="UP000054821">
    <property type="component" value="Unassembled WGS sequence"/>
</dbReference>
<dbReference type="EMBL" id="JPDN02000035">
    <property type="protein sequence ID" value="PON22720.1"/>
    <property type="molecule type" value="Genomic_DNA"/>
</dbReference>